<keyword evidence="2" id="KW-1185">Reference proteome</keyword>
<evidence type="ECO:0000313" key="2">
    <source>
        <dbReference type="Proteomes" id="UP000663722"/>
    </source>
</evidence>
<accession>A0A975BXB8</accession>
<organism evidence="1 2">
    <name type="scientific">Desulfonema magnum</name>
    <dbReference type="NCBI Taxonomy" id="45655"/>
    <lineage>
        <taxon>Bacteria</taxon>
        <taxon>Pseudomonadati</taxon>
        <taxon>Thermodesulfobacteriota</taxon>
        <taxon>Desulfobacteria</taxon>
        <taxon>Desulfobacterales</taxon>
        <taxon>Desulfococcaceae</taxon>
        <taxon>Desulfonema</taxon>
    </lineage>
</organism>
<dbReference type="KEGG" id="dmm:dnm_091280"/>
<dbReference type="AlphaFoldDB" id="A0A975BXB8"/>
<name>A0A975BXB8_9BACT</name>
<dbReference type="Proteomes" id="UP000663722">
    <property type="component" value="Chromosome"/>
</dbReference>
<proteinExistence type="predicted"/>
<evidence type="ECO:0000313" key="1">
    <source>
        <dbReference type="EMBL" id="QTA93033.1"/>
    </source>
</evidence>
<dbReference type="EMBL" id="CP061800">
    <property type="protein sequence ID" value="QTA93033.1"/>
    <property type="molecule type" value="Genomic_DNA"/>
</dbReference>
<gene>
    <name evidence="1" type="ORF">dnm_091280</name>
</gene>
<protein>
    <submittedName>
        <fullName evidence="1">Uncharacterized protein</fullName>
    </submittedName>
</protein>
<reference evidence="1" key="1">
    <citation type="journal article" date="2021" name="Microb. Physiol.">
        <title>Proteogenomic Insights into the Physiology of Marine, Sulfate-Reducing, Filamentous Desulfonema limicola and Desulfonema magnum.</title>
        <authorList>
            <person name="Schnaars V."/>
            <person name="Wohlbrand L."/>
            <person name="Scheve S."/>
            <person name="Hinrichs C."/>
            <person name="Reinhardt R."/>
            <person name="Rabus R."/>
        </authorList>
    </citation>
    <scope>NUCLEOTIDE SEQUENCE</scope>
    <source>
        <strain evidence="1">4be13</strain>
    </source>
</reference>
<sequence length="75" mass="8674">MIRSLIRNDFNGQNADSPEQILIIKRYKKCTFLIRNRSSILAKLRKEINQHESSIVLTTSLLHLGIQYLGGNVYE</sequence>